<gene>
    <name evidence="3" type="ORF">EJ08DRAFT_694141</name>
</gene>
<dbReference type="Proteomes" id="UP000800235">
    <property type="component" value="Unassembled WGS sequence"/>
</dbReference>
<feature type="region of interest" description="Disordered" evidence="1">
    <location>
        <begin position="76"/>
        <end position="254"/>
    </location>
</feature>
<dbReference type="InterPro" id="IPR037520">
    <property type="entry name" value="Folliculin/SMCR8_longin"/>
</dbReference>
<sequence>MEFIISLAHFCEAHGPTSILCTQLNPVNCHNCFPCPTPPATEEIPQAASLPNSFWDPPTTIRTGLPTVSEPLLYSPFNSPTKGSPPPEGKDTWDPFFPASYSPPSQGSTSGSGDSISRFSVSSDSDCDSCDNCNFLIPPDMSKRLPNGAPGSPRSDGKGRHGSPILRTSQTILTQGRCDEEEEEEEEPAIEEQSTNGKDIPKNPEEIADPLQDVPSPGSATHSSGSARSFRSHSSGSTHTHNLQYVTTRQPSAPSSYSLLRRSCIRTLSCESLPRGSHSGPLYFGDPVAGYTIAYIFRLPDPRARGRRRMYALIALGGRDSWRVSTAYVQITKAFESIASQIVALADAVLEKEAASRPTTSTSTSNSGFTTPPLSSSLPASSMAIPQSSSPEKERAKSATTSPTQGTAGSGGQSRILDVSSFLSARRVDPDGFPRVSRDIMRAKGLAEIVGKDNFFVELHAKFCLILAELVSEGLKGR</sequence>
<feature type="domain" description="UDENN FLCN/SMCR8-type" evidence="2">
    <location>
        <begin position="227"/>
        <end position="478"/>
    </location>
</feature>
<accession>A0A9P4U1M9</accession>
<proteinExistence type="predicted"/>
<dbReference type="GO" id="GO:0005829">
    <property type="term" value="C:cytosol"/>
    <property type="evidence" value="ECO:0007669"/>
    <property type="project" value="TreeGrafter"/>
</dbReference>
<evidence type="ECO:0000259" key="2">
    <source>
        <dbReference type="PROSITE" id="PS51834"/>
    </source>
</evidence>
<feature type="compositionally biased region" description="Polar residues" evidence="1">
    <location>
        <begin position="242"/>
        <end position="254"/>
    </location>
</feature>
<dbReference type="EMBL" id="MU007019">
    <property type="protein sequence ID" value="KAF2433656.1"/>
    <property type="molecule type" value="Genomic_DNA"/>
</dbReference>
<dbReference type="PANTHER" id="PTHR31441:SF2">
    <property type="entry name" value="FOLLICULIN"/>
    <property type="match status" value="1"/>
</dbReference>
<protein>
    <recommendedName>
        <fullName evidence="2">UDENN FLCN/SMCR8-type domain-containing protein</fullName>
    </recommendedName>
</protein>
<comment type="caution">
    <text evidence="3">The sequence shown here is derived from an EMBL/GenBank/DDBJ whole genome shotgun (WGS) entry which is preliminary data.</text>
</comment>
<evidence type="ECO:0000313" key="3">
    <source>
        <dbReference type="EMBL" id="KAF2433656.1"/>
    </source>
</evidence>
<dbReference type="InterPro" id="IPR021713">
    <property type="entry name" value="Folliculin"/>
</dbReference>
<feature type="compositionally biased region" description="Polar residues" evidence="1">
    <location>
        <begin position="398"/>
        <end position="407"/>
    </location>
</feature>
<organism evidence="3 4">
    <name type="scientific">Tothia fuscella</name>
    <dbReference type="NCBI Taxonomy" id="1048955"/>
    <lineage>
        <taxon>Eukaryota</taxon>
        <taxon>Fungi</taxon>
        <taxon>Dikarya</taxon>
        <taxon>Ascomycota</taxon>
        <taxon>Pezizomycotina</taxon>
        <taxon>Dothideomycetes</taxon>
        <taxon>Pleosporomycetidae</taxon>
        <taxon>Venturiales</taxon>
        <taxon>Cylindrosympodiaceae</taxon>
        <taxon>Tothia</taxon>
    </lineage>
</organism>
<keyword evidence="4" id="KW-1185">Reference proteome</keyword>
<reference evidence="3" key="1">
    <citation type="journal article" date="2020" name="Stud. Mycol.">
        <title>101 Dothideomycetes genomes: a test case for predicting lifestyles and emergence of pathogens.</title>
        <authorList>
            <person name="Haridas S."/>
            <person name="Albert R."/>
            <person name="Binder M."/>
            <person name="Bloem J."/>
            <person name="Labutti K."/>
            <person name="Salamov A."/>
            <person name="Andreopoulos B."/>
            <person name="Baker S."/>
            <person name="Barry K."/>
            <person name="Bills G."/>
            <person name="Bluhm B."/>
            <person name="Cannon C."/>
            <person name="Castanera R."/>
            <person name="Culley D."/>
            <person name="Daum C."/>
            <person name="Ezra D."/>
            <person name="Gonzalez J."/>
            <person name="Henrissat B."/>
            <person name="Kuo A."/>
            <person name="Liang C."/>
            <person name="Lipzen A."/>
            <person name="Lutzoni F."/>
            <person name="Magnuson J."/>
            <person name="Mondo S."/>
            <person name="Nolan M."/>
            <person name="Ohm R."/>
            <person name="Pangilinan J."/>
            <person name="Park H.-J."/>
            <person name="Ramirez L."/>
            <person name="Alfaro M."/>
            <person name="Sun H."/>
            <person name="Tritt A."/>
            <person name="Yoshinaga Y."/>
            <person name="Zwiers L.-H."/>
            <person name="Turgeon B."/>
            <person name="Goodwin S."/>
            <person name="Spatafora J."/>
            <person name="Crous P."/>
            <person name="Grigoriev I."/>
        </authorList>
    </citation>
    <scope>NUCLEOTIDE SEQUENCE</scope>
    <source>
        <strain evidence="3">CBS 130266</strain>
    </source>
</reference>
<feature type="compositionally biased region" description="Low complexity" evidence="1">
    <location>
        <begin position="356"/>
        <end position="382"/>
    </location>
</feature>
<dbReference type="AlphaFoldDB" id="A0A9P4U1M9"/>
<dbReference type="PROSITE" id="PS51834">
    <property type="entry name" value="DENN_FLCN_SMCR8"/>
    <property type="match status" value="1"/>
</dbReference>
<evidence type="ECO:0000313" key="4">
    <source>
        <dbReference type="Proteomes" id="UP000800235"/>
    </source>
</evidence>
<name>A0A9P4U1M9_9PEZI</name>
<dbReference type="OrthoDB" id="5599713at2759"/>
<feature type="region of interest" description="Disordered" evidence="1">
    <location>
        <begin position="356"/>
        <end position="414"/>
    </location>
</feature>
<feature type="compositionally biased region" description="Low complexity" evidence="1">
    <location>
        <begin position="100"/>
        <end position="124"/>
    </location>
</feature>
<evidence type="ECO:0000256" key="1">
    <source>
        <dbReference type="SAM" id="MobiDB-lite"/>
    </source>
</evidence>
<dbReference type="GO" id="GO:0005096">
    <property type="term" value="F:GTPase activator activity"/>
    <property type="evidence" value="ECO:0007669"/>
    <property type="project" value="InterPro"/>
</dbReference>
<dbReference type="InterPro" id="IPR037521">
    <property type="entry name" value="FLCN/SMCR8_DENN"/>
</dbReference>
<dbReference type="Pfam" id="PF11704">
    <property type="entry name" value="Folliculin"/>
    <property type="match status" value="1"/>
</dbReference>
<feature type="compositionally biased region" description="Low complexity" evidence="1">
    <location>
        <begin position="222"/>
        <end position="241"/>
    </location>
</feature>
<dbReference type="GO" id="GO:1904263">
    <property type="term" value="P:positive regulation of TORC1 signaling"/>
    <property type="evidence" value="ECO:0007669"/>
    <property type="project" value="TreeGrafter"/>
</dbReference>
<feature type="compositionally biased region" description="Acidic residues" evidence="1">
    <location>
        <begin position="179"/>
        <end position="190"/>
    </location>
</feature>
<dbReference type="PANTHER" id="PTHR31441">
    <property type="entry name" value="FOLLICULIN FAMILY MEMBER"/>
    <property type="match status" value="1"/>
</dbReference>